<keyword evidence="5 6" id="KW-0067">ATP-binding</keyword>
<dbReference type="PANTHER" id="PTHR10520">
    <property type="entry name" value="TRIFUNCTIONAL PURINE BIOSYNTHETIC PROTEIN ADENOSINE-3-RELATED"/>
    <property type="match status" value="1"/>
</dbReference>
<dbReference type="InterPro" id="IPR004733">
    <property type="entry name" value="PurM_cligase"/>
</dbReference>
<comment type="subcellular location">
    <subcellularLocation>
        <location evidence="6">Cytoplasm</location>
    </subcellularLocation>
</comment>
<dbReference type="UniPathway" id="UPA00074">
    <property type="reaction ID" value="UER00129"/>
</dbReference>
<dbReference type="GO" id="GO:0005829">
    <property type="term" value="C:cytosol"/>
    <property type="evidence" value="ECO:0007669"/>
    <property type="project" value="TreeGrafter"/>
</dbReference>
<dbReference type="EC" id="6.3.3.1" evidence="2 6"/>
<evidence type="ECO:0000256" key="6">
    <source>
        <dbReference type="HAMAP-Rule" id="MF_00741"/>
    </source>
</evidence>
<dbReference type="GO" id="GO:0005524">
    <property type="term" value="F:ATP binding"/>
    <property type="evidence" value="ECO:0007669"/>
    <property type="project" value="UniProtKB-KW"/>
</dbReference>
<evidence type="ECO:0000313" key="10">
    <source>
        <dbReference type="Proteomes" id="UP000009007"/>
    </source>
</evidence>
<dbReference type="InterPro" id="IPR036921">
    <property type="entry name" value="PurM-like_N_sf"/>
</dbReference>
<dbReference type="PATRIC" id="fig|1201294.9.peg.118"/>
<evidence type="ECO:0000259" key="8">
    <source>
        <dbReference type="Pfam" id="PF02769"/>
    </source>
</evidence>
<dbReference type="Pfam" id="PF00586">
    <property type="entry name" value="AIRS"/>
    <property type="match status" value="1"/>
</dbReference>
<keyword evidence="3 6" id="KW-0436">Ligase</keyword>
<dbReference type="InterPro" id="IPR036676">
    <property type="entry name" value="PurM-like_C_sf"/>
</dbReference>
<comment type="similarity">
    <text evidence="6">Belongs to the AIR synthase family.</text>
</comment>
<evidence type="ECO:0000256" key="1">
    <source>
        <dbReference type="ARBA" id="ARBA00004686"/>
    </source>
</evidence>
<dbReference type="STRING" id="1201294.BN140_0105"/>
<evidence type="ECO:0000313" key="9">
    <source>
        <dbReference type="EMBL" id="CCJ35028.1"/>
    </source>
</evidence>
<dbReference type="KEGG" id="mbg:BN140_0105"/>
<name>I7J734_METBM</name>
<keyword evidence="6" id="KW-0963">Cytoplasm</keyword>
<accession>I7J734</accession>
<dbReference type="GO" id="GO:0046084">
    <property type="term" value="P:adenine biosynthetic process"/>
    <property type="evidence" value="ECO:0007669"/>
    <property type="project" value="TreeGrafter"/>
</dbReference>
<keyword evidence="6" id="KW-0658">Purine biosynthesis</keyword>
<dbReference type="HAMAP" id="MF_00741">
    <property type="entry name" value="AIRS"/>
    <property type="match status" value="1"/>
</dbReference>
<dbReference type="InterPro" id="IPR016188">
    <property type="entry name" value="PurM-like_N"/>
</dbReference>
<dbReference type="Proteomes" id="UP000009007">
    <property type="component" value="Chromosome I"/>
</dbReference>
<dbReference type="GO" id="GO:0004641">
    <property type="term" value="F:phosphoribosylformylglycinamidine cyclo-ligase activity"/>
    <property type="evidence" value="ECO:0007669"/>
    <property type="project" value="UniProtKB-UniRule"/>
</dbReference>
<protein>
    <recommendedName>
        <fullName evidence="2 6">Phosphoribosylformylglycinamidine cyclo-ligase</fullName>
        <ecNumber evidence="2 6">6.3.3.1</ecNumber>
    </recommendedName>
    <alternativeName>
        <fullName evidence="6">AIR synthase</fullName>
    </alternativeName>
    <alternativeName>
        <fullName evidence="6">AIRS</fullName>
    </alternativeName>
    <alternativeName>
        <fullName evidence="6">Phosphoribosyl-aminoimidazole synthetase</fullName>
    </alternativeName>
</protein>
<dbReference type="EMBL" id="HE964772">
    <property type="protein sequence ID" value="CCJ35028.1"/>
    <property type="molecule type" value="Genomic_DNA"/>
</dbReference>
<feature type="domain" description="PurM-like C-terminal" evidence="8">
    <location>
        <begin position="179"/>
        <end position="334"/>
    </location>
</feature>
<dbReference type="Gene3D" id="3.90.650.10">
    <property type="entry name" value="PurM-like C-terminal domain"/>
    <property type="match status" value="1"/>
</dbReference>
<dbReference type="NCBIfam" id="TIGR00878">
    <property type="entry name" value="purM"/>
    <property type="match status" value="1"/>
</dbReference>
<dbReference type="GO" id="GO:0004637">
    <property type="term" value="F:phosphoribosylamine-glycine ligase activity"/>
    <property type="evidence" value="ECO:0007669"/>
    <property type="project" value="TreeGrafter"/>
</dbReference>
<evidence type="ECO:0000256" key="3">
    <source>
        <dbReference type="ARBA" id="ARBA00022598"/>
    </source>
</evidence>
<dbReference type="InterPro" id="IPR010918">
    <property type="entry name" value="PurM-like_C_dom"/>
</dbReference>
<sequence>MNSASRRTLMTEHTYREAGVDIDLEARAVRALIDNLTYQRTGSFPMMGAVGHFAGLIDCGPYALALAVDGVGTKMLVADALRNWRTVGIDCIAMNVNDLYVMNLEPVAFVDYIATDALSIEKMEQIGRGLNEGARLANMNIVGGETATLRGLVNGLDLAGTCLGVQKKEKIVTGEGIVPGDLIVGVPSSGIHSNGLTLARRIVEEYASYDTRLSNGKTLGEELLTPTRIYHEVLRVTEACTVHGMCHITGGGLLNFRRLSDYGFSITAPLEVPAIFRWLQEKGSIGDVEMYRTFNMGMGYAFVAPEESVAAIRSIIPGARVVGEVTEEPGVRLKGVEIR</sequence>
<keyword evidence="10" id="KW-1185">Reference proteome</keyword>
<evidence type="ECO:0000259" key="7">
    <source>
        <dbReference type="Pfam" id="PF00586"/>
    </source>
</evidence>
<evidence type="ECO:0000256" key="4">
    <source>
        <dbReference type="ARBA" id="ARBA00022741"/>
    </source>
</evidence>
<dbReference type="AlphaFoldDB" id="I7J734"/>
<gene>
    <name evidence="6 9" type="primary">purM</name>
    <name evidence="9" type="ordered locus">BN140_0105</name>
</gene>
<evidence type="ECO:0000256" key="2">
    <source>
        <dbReference type="ARBA" id="ARBA00013047"/>
    </source>
</evidence>
<organism evidence="9 10">
    <name type="scientific">Methanoculleus bourgensis (strain ATCC 43281 / DSM 3045 / OCM 15 / MS2)</name>
    <name type="common">Methanogenium bourgense</name>
    <dbReference type="NCBI Taxonomy" id="1201294"/>
    <lineage>
        <taxon>Archaea</taxon>
        <taxon>Methanobacteriati</taxon>
        <taxon>Methanobacteriota</taxon>
        <taxon>Stenosarchaea group</taxon>
        <taxon>Methanomicrobia</taxon>
        <taxon>Methanomicrobiales</taxon>
        <taxon>Methanomicrobiaceae</taxon>
        <taxon>Methanoculleus</taxon>
    </lineage>
</organism>
<dbReference type="GO" id="GO:0006189">
    <property type="term" value="P:'de novo' IMP biosynthetic process"/>
    <property type="evidence" value="ECO:0007669"/>
    <property type="project" value="UniProtKB-UniRule"/>
</dbReference>
<dbReference type="Pfam" id="PF02769">
    <property type="entry name" value="AIRS_C"/>
    <property type="match status" value="1"/>
</dbReference>
<dbReference type="SUPFAM" id="SSF56042">
    <property type="entry name" value="PurM C-terminal domain-like"/>
    <property type="match status" value="1"/>
</dbReference>
<feature type="domain" description="PurM-like N-terminal" evidence="7">
    <location>
        <begin position="54"/>
        <end position="165"/>
    </location>
</feature>
<dbReference type="CDD" id="cd02196">
    <property type="entry name" value="PurM"/>
    <property type="match status" value="1"/>
</dbReference>
<evidence type="ECO:0000256" key="5">
    <source>
        <dbReference type="ARBA" id="ARBA00022840"/>
    </source>
</evidence>
<dbReference type="HOGENOM" id="CLU_047116_0_0_2"/>
<dbReference type="PANTHER" id="PTHR10520:SF12">
    <property type="entry name" value="TRIFUNCTIONAL PURINE BIOSYNTHETIC PROTEIN ADENOSINE-3"/>
    <property type="match status" value="1"/>
</dbReference>
<proteinExistence type="inferred from homology"/>
<reference evidence="10" key="1">
    <citation type="journal article" date="2012" name="J. Bacteriol.">
        <title>Complete genome sequence of the hydrogenotrophic, methanogenic archaeon Methanoculleus bourgensis strain MS2T, isolated from a sewage sludge digester.</title>
        <authorList>
            <person name="Maus I."/>
            <person name="Wibberg D."/>
            <person name="Stantscheff R."/>
            <person name="Eikmeyer F.G."/>
            <person name="Seffner A."/>
            <person name="Boelter J."/>
            <person name="Szczepanowski R."/>
            <person name="Blom J."/>
            <person name="Jaenicke S."/>
            <person name="Konig H."/>
            <person name="Puhler A."/>
            <person name="Schluter A."/>
        </authorList>
    </citation>
    <scope>NUCLEOTIDE SEQUENCE [LARGE SCALE GENOMIC DNA]</scope>
    <source>
        <strain evidence="10">ATCC 43281 / DSM 3045 / OCM 15 / MS2</strain>
    </source>
</reference>
<comment type="pathway">
    <text evidence="1 6">Purine metabolism; IMP biosynthesis via de novo pathway; 5-amino-1-(5-phospho-D-ribosyl)imidazole from N(2)-formyl-N(1)-(5-phospho-D-ribosyl)glycinamide: step 2/2.</text>
</comment>
<dbReference type="SUPFAM" id="SSF55326">
    <property type="entry name" value="PurM N-terminal domain-like"/>
    <property type="match status" value="1"/>
</dbReference>
<keyword evidence="4 6" id="KW-0547">Nucleotide-binding</keyword>
<dbReference type="Gene3D" id="3.30.1330.10">
    <property type="entry name" value="PurM-like, N-terminal domain"/>
    <property type="match status" value="1"/>
</dbReference>
<comment type="catalytic activity">
    <reaction evidence="6">
        <text>2-formamido-N(1)-(5-O-phospho-beta-D-ribosyl)acetamidine + ATP = 5-amino-1-(5-phospho-beta-D-ribosyl)imidazole + ADP + phosphate + H(+)</text>
        <dbReference type="Rhea" id="RHEA:23032"/>
        <dbReference type="ChEBI" id="CHEBI:15378"/>
        <dbReference type="ChEBI" id="CHEBI:30616"/>
        <dbReference type="ChEBI" id="CHEBI:43474"/>
        <dbReference type="ChEBI" id="CHEBI:137981"/>
        <dbReference type="ChEBI" id="CHEBI:147287"/>
        <dbReference type="ChEBI" id="CHEBI:456216"/>
        <dbReference type="EC" id="6.3.3.1"/>
    </reaction>
</comment>